<feature type="transmembrane region" description="Helical" evidence="8">
    <location>
        <begin position="251"/>
        <end position="273"/>
    </location>
</feature>
<evidence type="ECO:0000256" key="4">
    <source>
        <dbReference type="ARBA" id="ARBA00022692"/>
    </source>
</evidence>
<dbReference type="Proteomes" id="UP000224006">
    <property type="component" value="Chromosome V"/>
</dbReference>
<keyword evidence="5 8" id="KW-1133">Transmembrane helix</keyword>
<evidence type="ECO:0000256" key="7">
    <source>
        <dbReference type="SAM" id="MobiDB-lite"/>
    </source>
</evidence>
<feature type="region of interest" description="Disordered" evidence="7">
    <location>
        <begin position="867"/>
        <end position="887"/>
    </location>
</feature>
<keyword evidence="6 8" id="KW-0472">Membrane</keyword>
<feature type="transmembrane region" description="Helical" evidence="8">
    <location>
        <begin position="99"/>
        <end position="121"/>
    </location>
</feature>
<dbReference type="EMBL" id="NWUJ01000005">
    <property type="protein sequence ID" value="PFH34947.1"/>
    <property type="molecule type" value="Genomic_DNA"/>
</dbReference>
<dbReference type="GO" id="GO:0016020">
    <property type="term" value="C:membrane"/>
    <property type="evidence" value="ECO:0007669"/>
    <property type="project" value="UniProtKB-SubCell"/>
</dbReference>
<evidence type="ECO:0000313" key="9">
    <source>
        <dbReference type="EMBL" id="PFH34947.1"/>
    </source>
</evidence>
<dbReference type="Pfam" id="PF08627">
    <property type="entry name" value="CRT-like"/>
    <property type="match status" value="1"/>
</dbReference>
<evidence type="ECO:0000256" key="2">
    <source>
        <dbReference type="ARBA" id="ARBA00006690"/>
    </source>
</evidence>
<dbReference type="PANTHER" id="PTHR31326">
    <property type="entry name" value="PROTEIN CLT2, CHLOROPLASTIC"/>
    <property type="match status" value="1"/>
</dbReference>
<reference evidence="9 10" key="1">
    <citation type="submission" date="2017-09" db="EMBL/GenBank/DDBJ databases">
        <title>Genome sequencing of Besnoitia besnoiti strain Bb-Ger1.</title>
        <authorList>
            <person name="Schares G."/>
            <person name="Venepally P."/>
            <person name="Lorenzi H.A."/>
        </authorList>
    </citation>
    <scope>NUCLEOTIDE SEQUENCE [LARGE SCALE GENOMIC DNA]</scope>
    <source>
        <strain evidence="9 10">Bb-Ger1</strain>
    </source>
</reference>
<feature type="region of interest" description="Disordered" evidence="7">
    <location>
        <begin position="728"/>
        <end position="752"/>
    </location>
</feature>
<comment type="subcellular location">
    <subcellularLocation>
        <location evidence="1">Membrane</location>
        <topology evidence="1">Multi-pass membrane protein</topology>
    </subcellularLocation>
</comment>
<feature type="region of interest" description="Disordered" evidence="7">
    <location>
        <begin position="486"/>
        <end position="519"/>
    </location>
</feature>
<evidence type="ECO:0000256" key="8">
    <source>
        <dbReference type="SAM" id="Phobius"/>
    </source>
</evidence>
<proteinExistence type="inferred from homology"/>
<feature type="region of interest" description="Disordered" evidence="7">
    <location>
        <begin position="596"/>
        <end position="617"/>
    </location>
</feature>
<dbReference type="InterPro" id="IPR013936">
    <property type="entry name" value="CRT-like"/>
</dbReference>
<dbReference type="OrthoDB" id="333303at2759"/>
<feature type="region of interest" description="Disordered" evidence="7">
    <location>
        <begin position="354"/>
        <end position="442"/>
    </location>
</feature>
<feature type="compositionally biased region" description="Basic and acidic residues" evidence="7">
    <location>
        <begin position="872"/>
        <end position="887"/>
    </location>
</feature>
<evidence type="ECO:0008006" key="11">
    <source>
        <dbReference type="Google" id="ProtNLM"/>
    </source>
</evidence>
<evidence type="ECO:0000256" key="5">
    <source>
        <dbReference type="ARBA" id="ARBA00022989"/>
    </source>
</evidence>
<dbReference type="VEuPathDB" id="ToxoDB:BESB_058340"/>
<keyword evidence="10" id="KW-1185">Reference proteome</keyword>
<protein>
    <recommendedName>
        <fullName evidence="11">Transmembrane protein</fullName>
    </recommendedName>
</protein>
<dbReference type="GeneID" id="40310762"/>
<evidence type="ECO:0000313" key="10">
    <source>
        <dbReference type="Proteomes" id="UP000224006"/>
    </source>
</evidence>
<dbReference type="KEGG" id="bbes:BESB_058340"/>
<comment type="caution">
    <text evidence="9">The sequence shown here is derived from an EMBL/GenBank/DDBJ whole genome shotgun (WGS) entry which is preliminary data.</text>
</comment>
<comment type="similarity">
    <text evidence="2">Belongs to the CRT-like transporter family.</text>
</comment>
<dbReference type="PANTHER" id="PTHR31326:SF1">
    <property type="entry name" value="PROTEIN CLT2, CHLOROPLASTIC"/>
    <property type="match status" value="1"/>
</dbReference>
<feature type="transmembrane region" description="Helical" evidence="8">
    <location>
        <begin position="69"/>
        <end position="87"/>
    </location>
</feature>
<keyword evidence="3" id="KW-0813">Transport</keyword>
<keyword evidence="4 8" id="KW-0812">Transmembrane</keyword>
<gene>
    <name evidence="9" type="ORF">BESB_058340</name>
</gene>
<feature type="compositionally biased region" description="Basic and acidic residues" evidence="7">
    <location>
        <begin position="354"/>
        <end position="405"/>
    </location>
</feature>
<name>A0A2A9MH80_BESBE</name>
<sequence>MEAPGGNADRPRRHLASFSSVSEQEEEAAPVWGSELAPAAAPLASPSSGSCLSSASPPASPCSATGGRVLLCAALVVCLGTLNQIAGKIRSKPLGKYDYFVSLCNAVLYSTVYSLTLVLAVRWKLVPRENLSFVWPSLFPPRPSHPSRSPSLSSPLPAPVPATSPPFSPLAAASSSSASAAPSGSSLWSWSSLASPLLPRLALAAPSRPSAVPSPRATAPELGAWRFFVLTGLCDACGNVLGFIAQPFVPGPLFSLATQAIVPFSCLCSLVLLRRRYSLPQLAALLLVMLGFFVAWYPLVASEPAGLASVPRMRAATDVEPWSAGLLSRRSHHAREAPHGDSQEDSALFSEVEAAPHAKRPEGKRARAVGGEESRAPQHSERRKRGEEGEETRRQEGAEGDEQARHATLRRKRGEAPPSSARGGGVKGEPSIGEEDEAEKQQRMTICREAGHVCRFLSPSYFSLVETFPYDPSVVVPSFDDDDDVVHGLPPPSWAGASSSPRSPRPPAHAAESSPGVPPGAEPADAVWFYMLLVAFSSFPTALSFAVKEKLLREYETAHARRDAGDADADVRLPSHSGAMTPVAAVGSVSEICEVEDEESLDAGDEEASESGSSTAPGALRLVLGARSIARMRDRETEATAFGGAKMVAAGGRQDGGAARFAAEAFQDGCRERAASRHPGALTHREAGGEGLFVPTEELRDTSWERDVLTDTHSDLAAALSAAKRIPGGDTWQQEGTSWREDETPSLSSNVGGESPCVTQTLHVLVICAHGSVFQLLWILLSIPLSVFVGQAYVSYAVVNIVFNLSLIGLVSAASSLLTFVCMKATLPLSIILYATLPWPLFDPRDVRVTRETTYVPASRMWRQAAGSGVAKDGETAKDLTSRSEHT</sequence>
<feature type="compositionally biased region" description="Low complexity" evidence="7">
    <location>
        <begin position="494"/>
        <end position="515"/>
    </location>
</feature>
<feature type="region of interest" description="Disordered" evidence="7">
    <location>
        <begin position="1"/>
        <end position="31"/>
    </location>
</feature>
<evidence type="ECO:0000256" key="6">
    <source>
        <dbReference type="ARBA" id="ARBA00023136"/>
    </source>
</evidence>
<dbReference type="SUPFAM" id="SSF103481">
    <property type="entry name" value="Multidrug resistance efflux transporter EmrE"/>
    <property type="match status" value="1"/>
</dbReference>
<organism evidence="9 10">
    <name type="scientific">Besnoitia besnoiti</name>
    <name type="common">Apicomplexan protozoan</name>
    <dbReference type="NCBI Taxonomy" id="94643"/>
    <lineage>
        <taxon>Eukaryota</taxon>
        <taxon>Sar</taxon>
        <taxon>Alveolata</taxon>
        <taxon>Apicomplexa</taxon>
        <taxon>Conoidasida</taxon>
        <taxon>Coccidia</taxon>
        <taxon>Eucoccidiorida</taxon>
        <taxon>Eimeriorina</taxon>
        <taxon>Sarcocystidae</taxon>
        <taxon>Besnoitia</taxon>
    </lineage>
</organism>
<accession>A0A2A9MH80</accession>
<dbReference type="InterPro" id="IPR037185">
    <property type="entry name" value="EmrE-like"/>
</dbReference>
<evidence type="ECO:0000256" key="1">
    <source>
        <dbReference type="ARBA" id="ARBA00004141"/>
    </source>
</evidence>
<dbReference type="RefSeq" id="XP_029218956.1">
    <property type="nucleotide sequence ID" value="XM_029364248.1"/>
</dbReference>
<feature type="transmembrane region" description="Helical" evidence="8">
    <location>
        <begin position="282"/>
        <end position="299"/>
    </location>
</feature>
<evidence type="ECO:0000256" key="3">
    <source>
        <dbReference type="ARBA" id="ARBA00022448"/>
    </source>
</evidence>
<feature type="compositionally biased region" description="Acidic residues" evidence="7">
    <location>
        <begin position="596"/>
        <end position="609"/>
    </location>
</feature>
<dbReference type="AlphaFoldDB" id="A0A2A9MH80"/>